<dbReference type="GO" id="GO:0009277">
    <property type="term" value="C:fungal-type cell wall"/>
    <property type="evidence" value="ECO:0007669"/>
    <property type="project" value="InterPro"/>
</dbReference>
<dbReference type="EMBL" id="KV907510">
    <property type="protein sequence ID" value="OOF91511.1"/>
    <property type="molecule type" value="Genomic_DNA"/>
</dbReference>
<proteinExistence type="inferred from homology"/>
<evidence type="ECO:0000313" key="3">
    <source>
        <dbReference type="EMBL" id="OOF91511.1"/>
    </source>
</evidence>
<evidence type="ECO:0000256" key="2">
    <source>
        <dbReference type="RuleBase" id="RU365009"/>
    </source>
</evidence>
<protein>
    <recommendedName>
        <fullName evidence="2">Hydrophobin</fullName>
    </recommendedName>
</protein>
<keyword evidence="2" id="KW-0964">Secreted</keyword>
<dbReference type="VEuPathDB" id="FungiDB:ASPCADRAFT_9438"/>
<organism evidence="3 4">
    <name type="scientific">Aspergillus carbonarius (strain ITEM 5010)</name>
    <dbReference type="NCBI Taxonomy" id="602072"/>
    <lineage>
        <taxon>Eukaryota</taxon>
        <taxon>Fungi</taxon>
        <taxon>Dikarya</taxon>
        <taxon>Ascomycota</taxon>
        <taxon>Pezizomycotina</taxon>
        <taxon>Eurotiomycetes</taxon>
        <taxon>Eurotiomycetidae</taxon>
        <taxon>Eurotiales</taxon>
        <taxon>Aspergillaceae</taxon>
        <taxon>Aspergillus</taxon>
        <taxon>Aspergillus subgen. Circumdati</taxon>
    </lineage>
</organism>
<feature type="chain" id="PRO_5013984992" description="Hydrophobin" evidence="2">
    <location>
        <begin position="21"/>
        <end position="104"/>
    </location>
</feature>
<sequence length="104" mass="10513">MQFTTALSILALATTAFASAVPVAQRGATSECVGDLLCCGSLKTPLDSTLDPILAALDINANSIVGSIGIDCTTYDQSCKSAPQCCTEANVNGLLALGCSALKQ</sequence>
<dbReference type="GO" id="GO:0005199">
    <property type="term" value="F:structural constituent of cell wall"/>
    <property type="evidence" value="ECO:0007669"/>
    <property type="project" value="InterPro"/>
</dbReference>
<dbReference type="CDD" id="cd23507">
    <property type="entry name" value="hydrophobin_I"/>
    <property type="match status" value="1"/>
</dbReference>
<comment type="subcellular location">
    <subcellularLocation>
        <location evidence="2">Secreted</location>
        <location evidence="2">Cell wall</location>
    </subcellularLocation>
</comment>
<keyword evidence="2" id="KW-0732">Signal</keyword>
<accession>A0A1R3RAJ9</accession>
<keyword evidence="2" id="KW-0134">Cell wall</keyword>
<feature type="signal peptide" evidence="2">
    <location>
        <begin position="1"/>
        <end position="20"/>
    </location>
</feature>
<keyword evidence="4" id="KW-1185">Reference proteome</keyword>
<reference evidence="4" key="1">
    <citation type="journal article" date="2017" name="Genome Biol.">
        <title>Comparative genomics reveals high biological diversity and specific adaptations in the industrially and medically important fungal genus Aspergillus.</title>
        <authorList>
            <person name="de Vries R.P."/>
            <person name="Riley R."/>
            <person name="Wiebenga A."/>
            <person name="Aguilar-Osorio G."/>
            <person name="Amillis S."/>
            <person name="Uchima C.A."/>
            <person name="Anderluh G."/>
            <person name="Asadollahi M."/>
            <person name="Askin M."/>
            <person name="Barry K."/>
            <person name="Battaglia E."/>
            <person name="Bayram O."/>
            <person name="Benocci T."/>
            <person name="Braus-Stromeyer S.A."/>
            <person name="Caldana C."/>
            <person name="Canovas D."/>
            <person name="Cerqueira G.C."/>
            <person name="Chen F."/>
            <person name="Chen W."/>
            <person name="Choi C."/>
            <person name="Clum A."/>
            <person name="Dos Santos R.A."/>
            <person name="Damasio A.R."/>
            <person name="Diallinas G."/>
            <person name="Emri T."/>
            <person name="Fekete E."/>
            <person name="Flipphi M."/>
            <person name="Freyberg S."/>
            <person name="Gallo A."/>
            <person name="Gournas C."/>
            <person name="Habgood R."/>
            <person name="Hainaut M."/>
            <person name="Harispe M.L."/>
            <person name="Henrissat B."/>
            <person name="Hilden K.S."/>
            <person name="Hope R."/>
            <person name="Hossain A."/>
            <person name="Karabika E."/>
            <person name="Karaffa L."/>
            <person name="Karanyi Z."/>
            <person name="Krasevec N."/>
            <person name="Kuo A."/>
            <person name="Kusch H."/>
            <person name="LaButti K."/>
            <person name="Lagendijk E.L."/>
            <person name="Lapidus A."/>
            <person name="Levasseur A."/>
            <person name="Lindquist E."/>
            <person name="Lipzen A."/>
            <person name="Logrieco A.F."/>
            <person name="MacCabe A."/>
            <person name="Maekelae M.R."/>
            <person name="Malavazi I."/>
            <person name="Melin P."/>
            <person name="Meyer V."/>
            <person name="Mielnichuk N."/>
            <person name="Miskei M."/>
            <person name="Molnar A.P."/>
            <person name="Mule G."/>
            <person name="Ngan C.Y."/>
            <person name="Orejas M."/>
            <person name="Orosz E."/>
            <person name="Ouedraogo J.P."/>
            <person name="Overkamp K.M."/>
            <person name="Park H.-S."/>
            <person name="Perrone G."/>
            <person name="Piumi F."/>
            <person name="Punt P.J."/>
            <person name="Ram A.F."/>
            <person name="Ramon A."/>
            <person name="Rauscher S."/>
            <person name="Record E."/>
            <person name="Riano-Pachon D.M."/>
            <person name="Robert V."/>
            <person name="Roehrig J."/>
            <person name="Ruller R."/>
            <person name="Salamov A."/>
            <person name="Salih N.S."/>
            <person name="Samson R.A."/>
            <person name="Sandor E."/>
            <person name="Sanguinetti M."/>
            <person name="Schuetze T."/>
            <person name="Sepcic K."/>
            <person name="Shelest E."/>
            <person name="Sherlock G."/>
            <person name="Sophianopoulou V."/>
            <person name="Squina F.M."/>
            <person name="Sun H."/>
            <person name="Susca A."/>
            <person name="Todd R.B."/>
            <person name="Tsang A."/>
            <person name="Unkles S.E."/>
            <person name="van de Wiele N."/>
            <person name="van Rossen-Uffink D."/>
            <person name="Oliveira J.V."/>
            <person name="Vesth T.C."/>
            <person name="Visser J."/>
            <person name="Yu J.-H."/>
            <person name="Zhou M."/>
            <person name="Andersen M.R."/>
            <person name="Archer D.B."/>
            <person name="Baker S.E."/>
            <person name="Benoit I."/>
            <person name="Brakhage A.A."/>
            <person name="Braus G.H."/>
            <person name="Fischer R."/>
            <person name="Frisvad J.C."/>
            <person name="Goldman G.H."/>
            <person name="Houbraken J."/>
            <person name="Oakley B."/>
            <person name="Pocsi I."/>
            <person name="Scazzocchio C."/>
            <person name="Seiboth B."/>
            <person name="vanKuyk P.A."/>
            <person name="Wortman J."/>
            <person name="Dyer P.S."/>
            <person name="Grigoriev I.V."/>
        </authorList>
    </citation>
    <scope>NUCLEOTIDE SEQUENCE [LARGE SCALE GENOMIC DNA]</scope>
    <source>
        <strain evidence="4">ITEM 5010</strain>
    </source>
</reference>
<evidence type="ECO:0000313" key="4">
    <source>
        <dbReference type="Proteomes" id="UP000188318"/>
    </source>
</evidence>
<dbReference type="AlphaFoldDB" id="A0A1R3RAJ9"/>
<dbReference type="SMART" id="SM00075">
    <property type="entry name" value="HYDRO"/>
    <property type="match status" value="1"/>
</dbReference>
<evidence type="ECO:0000256" key="1">
    <source>
        <dbReference type="ARBA" id="ARBA00023157"/>
    </source>
</evidence>
<keyword evidence="1 2" id="KW-1015">Disulfide bond</keyword>
<name>A0A1R3RAJ9_ASPC5</name>
<dbReference type="Pfam" id="PF01185">
    <property type="entry name" value="Hydrophobin"/>
    <property type="match status" value="1"/>
</dbReference>
<gene>
    <name evidence="3" type="ORF">ASPCADRAFT_9438</name>
</gene>
<comment type="similarity">
    <text evidence="2">Belongs to the fungal hydrophobin family.</text>
</comment>
<dbReference type="OMA" id="LCHPWTE"/>
<dbReference type="InterPro" id="IPR001338">
    <property type="entry name" value="Class_I_Hydrophobin"/>
</dbReference>
<dbReference type="Proteomes" id="UP000188318">
    <property type="component" value="Unassembled WGS sequence"/>
</dbReference>